<accession>A0A9Q0HFZ0</accession>
<evidence type="ECO:0000256" key="1">
    <source>
        <dbReference type="SAM" id="MobiDB-lite"/>
    </source>
</evidence>
<reference evidence="2" key="1">
    <citation type="journal article" date="2023" name="Plant J.">
        <title>The genome of the king protea, Protea cynaroides.</title>
        <authorList>
            <person name="Chang J."/>
            <person name="Duong T.A."/>
            <person name="Schoeman C."/>
            <person name="Ma X."/>
            <person name="Roodt D."/>
            <person name="Barker N."/>
            <person name="Li Z."/>
            <person name="Van de Peer Y."/>
            <person name="Mizrachi E."/>
        </authorList>
    </citation>
    <scope>NUCLEOTIDE SEQUENCE</scope>
    <source>
        <tissue evidence="2">Young leaves</tissue>
    </source>
</reference>
<evidence type="ECO:0000313" key="2">
    <source>
        <dbReference type="EMBL" id="KAJ4963955.1"/>
    </source>
</evidence>
<protein>
    <submittedName>
        <fullName evidence="2">Uncharacterized protein</fullName>
    </submittedName>
</protein>
<organism evidence="2 3">
    <name type="scientific">Protea cynaroides</name>
    <dbReference type="NCBI Taxonomy" id="273540"/>
    <lineage>
        <taxon>Eukaryota</taxon>
        <taxon>Viridiplantae</taxon>
        <taxon>Streptophyta</taxon>
        <taxon>Embryophyta</taxon>
        <taxon>Tracheophyta</taxon>
        <taxon>Spermatophyta</taxon>
        <taxon>Magnoliopsida</taxon>
        <taxon>Proteales</taxon>
        <taxon>Proteaceae</taxon>
        <taxon>Protea</taxon>
    </lineage>
</organism>
<sequence length="157" mass="17656">MGEYGGKTVVLGATDEEEIRQVEERRWKWRSSGFSFSSGFVLSVKSRGPSPLSSLEFYLYNDALKSKKQFQFDNSDDLHGDMEPPTLLRQPPLFNGSLLFILKPKPSYSSTTPTGPTATVFPSNSPIDSPKEREKEKLQCTIKADLNHWILSRTHGS</sequence>
<comment type="caution">
    <text evidence="2">The sequence shown here is derived from an EMBL/GenBank/DDBJ whole genome shotgun (WGS) entry which is preliminary data.</text>
</comment>
<name>A0A9Q0HFZ0_9MAGN</name>
<feature type="compositionally biased region" description="Low complexity" evidence="1">
    <location>
        <begin position="110"/>
        <end position="122"/>
    </location>
</feature>
<gene>
    <name evidence="2" type="ORF">NE237_023894</name>
</gene>
<keyword evidence="3" id="KW-1185">Reference proteome</keyword>
<dbReference type="AlphaFoldDB" id="A0A9Q0HFZ0"/>
<dbReference type="EMBL" id="JAMYWD010000008">
    <property type="protein sequence ID" value="KAJ4963955.1"/>
    <property type="molecule type" value="Genomic_DNA"/>
</dbReference>
<proteinExistence type="predicted"/>
<feature type="region of interest" description="Disordered" evidence="1">
    <location>
        <begin position="110"/>
        <end position="135"/>
    </location>
</feature>
<evidence type="ECO:0000313" key="3">
    <source>
        <dbReference type="Proteomes" id="UP001141806"/>
    </source>
</evidence>
<dbReference type="Proteomes" id="UP001141806">
    <property type="component" value="Unassembled WGS sequence"/>
</dbReference>